<feature type="domain" description="HTH myb-type" evidence="6">
    <location>
        <begin position="10"/>
        <end position="62"/>
    </location>
</feature>
<feature type="domain" description="Myb-like" evidence="5">
    <location>
        <begin position="10"/>
        <end position="62"/>
    </location>
</feature>
<evidence type="ECO:0000256" key="3">
    <source>
        <dbReference type="ARBA" id="ARBA00023125"/>
    </source>
</evidence>
<keyword evidence="8" id="KW-0371">Homeobox</keyword>
<dbReference type="PANTHER" id="PTHR10641">
    <property type="entry name" value="MYB FAMILY TRANSCRIPTION FACTOR"/>
    <property type="match status" value="1"/>
</dbReference>
<keyword evidence="2" id="KW-0677">Repeat</keyword>
<dbReference type="GO" id="GO:0003677">
    <property type="term" value="F:DNA binding"/>
    <property type="evidence" value="ECO:0007669"/>
    <property type="project" value="UniProtKB-KW"/>
</dbReference>
<dbReference type="CDD" id="cd00167">
    <property type="entry name" value="SANT"/>
    <property type="match status" value="2"/>
</dbReference>
<gene>
    <name evidence="8" type="ORF">HannXRQ_Chr01g0013021</name>
    <name evidence="7" type="ORF">HanXRQr2_Chr01g0019311</name>
</gene>
<dbReference type="Pfam" id="PF00249">
    <property type="entry name" value="Myb_DNA-binding"/>
    <property type="match status" value="2"/>
</dbReference>
<evidence type="ECO:0000313" key="8">
    <source>
        <dbReference type="EMBL" id="OTG36906.1"/>
    </source>
</evidence>
<feature type="domain" description="HTH myb-type" evidence="6">
    <location>
        <begin position="63"/>
        <end position="117"/>
    </location>
</feature>
<feature type="domain" description="Myb-like" evidence="5">
    <location>
        <begin position="63"/>
        <end position="113"/>
    </location>
</feature>
<evidence type="ECO:0000313" key="9">
    <source>
        <dbReference type="Proteomes" id="UP000215914"/>
    </source>
</evidence>
<evidence type="ECO:0000259" key="6">
    <source>
        <dbReference type="PROSITE" id="PS51294"/>
    </source>
</evidence>
<dbReference type="PROSITE" id="PS51294">
    <property type="entry name" value="HTH_MYB"/>
    <property type="match status" value="2"/>
</dbReference>
<dbReference type="SUPFAM" id="SSF46689">
    <property type="entry name" value="Homeodomain-like"/>
    <property type="match status" value="1"/>
</dbReference>
<dbReference type="Proteomes" id="UP000215914">
    <property type="component" value="Chromosome 1"/>
</dbReference>
<evidence type="ECO:0000256" key="1">
    <source>
        <dbReference type="ARBA" id="ARBA00004123"/>
    </source>
</evidence>
<dbReference type="Gene3D" id="1.10.10.60">
    <property type="entry name" value="Homeodomain-like"/>
    <property type="match status" value="2"/>
</dbReference>
<dbReference type="PROSITE" id="PS50090">
    <property type="entry name" value="MYB_LIKE"/>
    <property type="match status" value="2"/>
</dbReference>
<name>A0A251VPA3_HELAN</name>
<keyword evidence="4" id="KW-0539">Nucleus</keyword>
<dbReference type="EMBL" id="CM007890">
    <property type="protein sequence ID" value="OTG36906.1"/>
    <property type="molecule type" value="Genomic_DNA"/>
</dbReference>
<evidence type="ECO:0000259" key="5">
    <source>
        <dbReference type="PROSITE" id="PS50090"/>
    </source>
</evidence>
<keyword evidence="3 8" id="KW-0238">DNA-binding</keyword>
<dbReference type="FunFam" id="1.10.10.60:FF:000001">
    <property type="entry name" value="MYB-related transcription factor"/>
    <property type="match status" value="1"/>
</dbReference>
<dbReference type="GO" id="GO:0005634">
    <property type="term" value="C:nucleus"/>
    <property type="evidence" value="ECO:0007669"/>
    <property type="project" value="UniProtKB-SubCell"/>
</dbReference>
<dbReference type="InterPro" id="IPR017930">
    <property type="entry name" value="Myb_dom"/>
</dbReference>
<dbReference type="InParanoid" id="A0A251VPA3"/>
<dbReference type="Gramene" id="mRNA:HanXRQr2_Chr01g0019311">
    <property type="protein sequence ID" value="mRNA:HanXRQr2_Chr01g0019311"/>
    <property type="gene ID" value="HanXRQr2_Chr01g0019311"/>
</dbReference>
<sequence length="233" mass="27257">MRTPNYSDMNTGLKKGTWSHEEDQLLVAYISRYGIWNWSQMPRFAGLSRSGKSCRLRWMNYLKPNIKRGNFSKEEDEIILHSHSVLGNKWSAIASKLPGRTDNEVKNHWHAHLKKRVSHYSKNPETHEQNGESTSLKFERDNIYEMKPPVNHINNFFESCLTSEDDMFSPSSTSSTSKDQEVDFRYDYYDTGSPGTVDDLQCFWQQLCPFENLELENTHLNMFYNEFLNMGSS</sequence>
<dbReference type="InterPro" id="IPR015495">
    <property type="entry name" value="Myb_TF_plants"/>
</dbReference>
<comment type="subcellular location">
    <subcellularLocation>
        <location evidence="1">Nucleus</location>
    </subcellularLocation>
</comment>
<reference evidence="8" key="2">
    <citation type="submission" date="2017-02" db="EMBL/GenBank/DDBJ databases">
        <title>Sunflower complete genome.</title>
        <authorList>
            <person name="Langlade N."/>
            <person name="Munos S."/>
        </authorList>
    </citation>
    <scope>NUCLEOTIDE SEQUENCE [LARGE SCALE GENOMIC DNA]</scope>
    <source>
        <tissue evidence="8">Leaves</tissue>
    </source>
</reference>
<evidence type="ECO:0000313" key="7">
    <source>
        <dbReference type="EMBL" id="KAF5821818.1"/>
    </source>
</evidence>
<keyword evidence="9" id="KW-1185">Reference proteome</keyword>
<evidence type="ECO:0000256" key="4">
    <source>
        <dbReference type="ARBA" id="ARBA00023242"/>
    </source>
</evidence>
<dbReference type="EMBL" id="MNCJ02000316">
    <property type="protein sequence ID" value="KAF5821818.1"/>
    <property type="molecule type" value="Genomic_DNA"/>
</dbReference>
<dbReference type="OrthoDB" id="2143914at2759"/>
<dbReference type="SMART" id="SM00717">
    <property type="entry name" value="SANT"/>
    <property type="match status" value="2"/>
</dbReference>
<dbReference type="InterPro" id="IPR001005">
    <property type="entry name" value="SANT/Myb"/>
</dbReference>
<dbReference type="AlphaFoldDB" id="A0A251VPA3"/>
<reference evidence="7" key="3">
    <citation type="submission" date="2020-06" db="EMBL/GenBank/DDBJ databases">
        <title>Helianthus annuus Genome sequencing and assembly Release 2.</title>
        <authorList>
            <person name="Gouzy J."/>
            <person name="Langlade N."/>
            <person name="Munos S."/>
        </authorList>
    </citation>
    <scope>NUCLEOTIDE SEQUENCE</scope>
    <source>
        <tissue evidence="7">Leaves</tissue>
    </source>
</reference>
<accession>A0A251VPA3</accession>
<proteinExistence type="predicted"/>
<protein>
    <submittedName>
        <fullName evidence="8">Putative homeodomain-like protein</fullName>
    </submittedName>
    <submittedName>
        <fullName evidence="7">Transcription factor MYB family</fullName>
    </submittedName>
</protein>
<evidence type="ECO:0000256" key="2">
    <source>
        <dbReference type="ARBA" id="ARBA00022737"/>
    </source>
</evidence>
<reference evidence="7 9" key="1">
    <citation type="journal article" date="2017" name="Nature">
        <title>The sunflower genome provides insights into oil metabolism, flowering and Asterid evolution.</title>
        <authorList>
            <person name="Badouin H."/>
            <person name="Gouzy J."/>
            <person name="Grassa C.J."/>
            <person name="Murat F."/>
            <person name="Staton S.E."/>
            <person name="Cottret L."/>
            <person name="Lelandais-Briere C."/>
            <person name="Owens G.L."/>
            <person name="Carrere S."/>
            <person name="Mayjonade B."/>
            <person name="Legrand L."/>
            <person name="Gill N."/>
            <person name="Kane N.C."/>
            <person name="Bowers J.E."/>
            <person name="Hubner S."/>
            <person name="Bellec A."/>
            <person name="Berard A."/>
            <person name="Berges H."/>
            <person name="Blanchet N."/>
            <person name="Boniface M.C."/>
            <person name="Brunel D."/>
            <person name="Catrice O."/>
            <person name="Chaidir N."/>
            <person name="Claudel C."/>
            <person name="Donnadieu C."/>
            <person name="Faraut T."/>
            <person name="Fievet G."/>
            <person name="Helmstetter N."/>
            <person name="King M."/>
            <person name="Knapp S.J."/>
            <person name="Lai Z."/>
            <person name="Le Paslier M.C."/>
            <person name="Lippi Y."/>
            <person name="Lorenzon L."/>
            <person name="Mandel J.R."/>
            <person name="Marage G."/>
            <person name="Marchand G."/>
            <person name="Marquand E."/>
            <person name="Bret-Mestries E."/>
            <person name="Morien E."/>
            <person name="Nambeesan S."/>
            <person name="Nguyen T."/>
            <person name="Pegot-Espagnet P."/>
            <person name="Pouilly N."/>
            <person name="Raftis F."/>
            <person name="Sallet E."/>
            <person name="Schiex T."/>
            <person name="Thomas J."/>
            <person name="Vandecasteele C."/>
            <person name="Vares D."/>
            <person name="Vear F."/>
            <person name="Vautrin S."/>
            <person name="Crespi M."/>
            <person name="Mangin B."/>
            <person name="Burke J.M."/>
            <person name="Salse J."/>
            <person name="Munos S."/>
            <person name="Vincourt P."/>
            <person name="Rieseberg L.H."/>
            <person name="Langlade N.B."/>
        </authorList>
    </citation>
    <scope>NUCLEOTIDE SEQUENCE [LARGE SCALE GENOMIC DNA]</scope>
    <source>
        <strain evidence="9">cv. SF193</strain>
        <tissue evidence="7">Leaves</tissue>
    </source>
</reference>
<dbReference type="PANTHER" id="PTHR10641:SF1244">
    <property type="entry name" value="TRICHOME DIFFERENTIATION PROTEIN GL1-LIKE"/>
    <property type="match status" value="1"/>
</dbReference>
<organism evidence="8 9">
    <name type="scientific">Helianthus annuus</name>
    <name type="common">Common sunflower</name>
    <dbReference type="NCBI Taxonomy" id="4232"/>
    <lineage>
        <taxon>Eukaryota</taxon>
        <taxon>Viridiplantae</taxon>
        <taxon>Streptophyta</taxon>
        <taxon>Embryophyta</taxon>
        <taxon>Tracheophyta</taxon>
        <taxon>Spermatophyta</taxon>
        <taxon>Magnoliopsida</taxon>
        <taxon>eudicotyledons</taxon>
        <taxon>Gunneridae</taxon>
        <taxon>Pentapetalae</taxon>
        <taxon>asterids</taxon>
        <taxon>campanulids</taxon>
        <taxon>Asterales</taxon>
        <taxon>Asteraceae</taxon>
        <taxon>Asteroideae</taxon>
        <taxon>Heliantheae alliance</taxon>
        <taxon>Heliantheae</taxon>
        <taxon>Helianthus</taxon>
    </lineage>
</organism>
<dbReference type="InterPro" id="IPR009057">
    <property type="entry name" value="Homeodomain-like_sf"/>
</dbReference>